<proteinExistence type="predicted"/>
<sequence>MLLLNYDAYQHILMQAQLKMHKKIKTILDVVPAVSKEYFDRKARMRDFAVNDLVLLTNTRKANKIQPDFIGPFIIMDASRTAENVVTIDSLDAPGQPQTVPTTQLKPFILHPAKDVFDLETGGLHLPHTSHPK</sequence>
<protein>
    <submittedName>
        <fullName evidence="2">Uncharacterized protein</fullName>
    </submittedName>
</protein>
<dbReference type="WBParaSite" id="nRc.2.0.1.t12311-RA">
    <property type="protein sequence ID" value="nRc.2.0.1.t12311-RA"/>
    <property type="gene ID" value="nRc.2.0.1.g12311"/>
</dbReference>
<evidence type="ECO:0000313" key="1">
    <source>
        <dbReference type="Proteomes" id="UP000887565"/>
    </source>
</evidence>
<organism evidence="1 2">
    <name type="scientific">Romanomermis culicivorax</name>
    <name type="common">Nematode worm</name>
    <dbReference type="NCBI Taxonomy" id="13658"/>
    <lineage>
        <taxon>Eukaryota</taxon>
        <taxon>Metazoa</taxon>
        <taxon>Ecdysozoa</taxon>
        <taxon>Nematoda</taxon>
        <taxon>Enoplea</taxon>
        <taxon>Dorylaimia</taxon>
        <taxon>Mermithida</taxon>
        <taxon>Mermithoidea</taxon>
        <taxon>Mermithidae</taxon>
        <taxon>Romanomermis</taxon>
    </lineage>
</organism>
<dbReference type="AlphaFoldDB" id="A0A915IGB8"/>
<evidence type="ECO:0000313" key="2">
    <source>
        <dbReference type="WBParaSite" id="nRc.2.0.1.t12311-RA"/>
    </source>
</evidence>
<reference evidence="2" key="1">
    <citation type="submission" date="2022-11" db="UniProtKB">
        <authorList>
            <consortium name="WormBaseParasite"/>
        </authorList>
    </citation>
    <scope>IDENTIFICATION</scope>
</reference>
<keyword evidence="1" id="KW-1185">Reference proteome</keyword>
<name>A0A915IGB8_ROMCU</name>
<accession>A0A915IGB8</accession>
<dbReference type="Proteomes" id="UP000887565">
    <property type="component" value="Unplaced"/>
</dbReference>